<reference evidence="1" key="1">
    <citation type="submission" date="2022-02" db="EMBL/GenBank/DDBJ databases">
        <title>Plant Genome Project.</title>
        <authorList>
            <person name="Zhang R.-G."/>
        </authorList>
    </citation>
    <scope>NUCLEOTIDE SEQUENCE</scope>
    <source>
        <strain evidence="1">AT1</strain>
    </source>
</reference>
<dbReference type="EMBL" id="CM046389">
    <property type="protein sequence ID" value="KAI8566815.1"/>
    <property type="molecule type" value="Genomic_DNA"/>
</dbReference>
<organism evidence="1 2">
    <name type="scientific">Rhododendron molle</name>
    <name type="common">Chinese azalea</name>
    <name type="synonym">Azalea mollis</name>
    <dbReference type="NCBI Taxonomy" id="49168"/>
    <lineage>
        <taxon>Eukaryota</taxon>
        <taxon>Viridiplantae</taxon>
        <taxon>Streptophyta</taxon>
        <taxon>Embryophyta</taxon>
        <taxon>Tracheophyta</taxon>
        <taxon>Spermatophyta</taxon>
        <taxon>Magnoliopsida</taxon>
        <taxon>eudicotyledons</taxon>
        <taxon>Gunneridae</taxon>
        <taxon>Pentapetalae</taxon>
        <taxon>asterids</taxon>
        <taxon>Ericales</taxon>
        <taxon>Ericaceae</taxon>
        <taxon>Ericoideae</taxon>
        <taxon>Rhodoreae</taxon>
        <taxon>Rhododendron</taxon>
    </lineage>
</organism>
<name>A0ACC0PMU2_RHOML</name>
<comment type="caution">
    <text evidence="1">The sequence shown here is derived from an EMBL/GenBank/DDBJ whole genome shotgun (WGS) entry which is preliminary data.</text>
</comment>
<evidence type="ECO:0000313" key="1">
    <source>
        <dbReference type="EMBL" id="KAI8566815.1"/>
    </source>
</evidence>
<protein>
    <submittedName>
        <fullName evidence="1">Uncharacterized protein</fullName>
    </submittedName>
</protein>
<dbReference type="Proteomes" id="UP001062846">
    <property type="component" value="Chromosome 2"/>
</dbReference>
<sequence length="168" mass="18097">MALARIGRCSFNGVGSEVEGKGRVCVKTPPPIFDCAQDHDIDFKIFRLTSVDVSLLKENAKSGEATGVMRAKITGFNVMTTHVWRCKVLSSCETSRNPYKSSTVLYAVDIRPRLDPPLPKSYTGNAVLTDSHLQGARGAAAVGVGGDGVGRGKEDDGRVREIHDRCGF</sequence>
<evidence type="ECO:0000313" key="2">
    <source>
        <dbReference type="Proteomes" id="UP001062846"/>
    </source>
</evidence>
<proteinExistence type="predicted"/>
<accession>A0ACC0PMU2</accession>
<keyword evidence="2" id="KW-1185">Reference proteome</keyword>
<gene>
    <name evidence="1" type="ORF">RHMOL_Rhmol02G0071300</name>
</gene>